<keyword evidence="2 3" id="KW-0418">Kinase</keyword>
<dbReference type="InterPro" id="IPR016477">
    <property type="entry name" value="Fructo-/Ketosamine-3-kinase"/>
</dbReference>
<evidence type="ECO:0000256" key="1">
    <source>
        <dbReference type="ARBA" id="ARBA00009460"/>
    </source>
</evidence>
<dbReference type="PANTHER" id="PTHR12149:SF8">
    <property type="entry name" value="PROTEIN-RIBULOSAMINE 3-KINASE"/>
    <property type="match status" value="1"/>
</dbReference>
<dbReference type="Gene3D" id="3.90.1200.10">
    <property type="match status" value="1"/>
</dbReference>
<protein>
    <submittedName>
        <fullName evidence="3">Fructosamine/Ketosamine-3-kinase</fullName>
    </submittedName>
</protein>
<accession>K2KHH0</accession>
<dbReference type="PANTHER" id="PTHR12149">
    <property type="entry name" value="FRUCTOSAMINE 3 KINASE-RELATED PROTEIN"/>
    <property type="match status" value="1"/>
</dbReference>
<evidence type="ECO:0000256" key="2">
    <source>
        <dbReference type="PIRNR" id="PIRNR006221"/>
    </source>
</evidence>
<dbReference type="PIRSF" id="PIRSF006221">
    <property type="entry name" value="Ketosamine-3-kinase"/>
    <property type="match status" value="1"/>
</dbReference>
<dbReference type="PATRIC" id="fig|745411.4.peg.762"/>
<keyword evidence="2" id="KW-0808">Transferase</keyword>
<dbReference type="EMBL" id="AMRI01000004">
    <property type="protein sequence ID" value="EKE76700.1"/>
    <property type="molecule type" value="Genomic_DNA"/>
</dbReference>
<proteinExistence type="inferred from homology"/>
<evidence type="ECO:0000313" key="3">
    <source>
        <dbReference type="EMBL" id="EKE76700.1"/>
    </source>
</evidence>
<comment type="similarity">
    <text evidence="1 2">Belongs to the fructosamine kinase family.</text>
</comment>
<dbReference type="Proteomes" id="UP000006755">
    <property type="component" value="Unassembled WGS sequence"/>
</dbReference>
<dbReference type="InterPro" id="IPR011009">
    <property type="entry name" value="Kinase-like_dom_sf"/>
</dbReference>
<dbReference type="RefSeq" id="WP_008483042.1">
    <property type="nucleotide sequence ID" value="NZ_AMRI01000004.1"/>
</dbReference>
<dbReference type="STRING" id="745411.B3C1_03865"/>
<dbReference type="AlphaFoldDB" id="K2KHH0"/>
<comment type="caution">
    <text evidence="3">The sequence shown here is derived from an EMBL/GenBank/DDBJ whole genome shotgun (WGS) entry which is preliminary data.</text>
</comment>
<evidence type="ECO:0000313" key="4">
    <source>
        <dbReference type="Proteomes" id="UP000006755"/>
    </source>
</evidence>
<keyword evidence="4" id="KW-1185">Reference proteome</keyword>
<sequence length="291" mass="33183">MWHALQTEISAFLGRPYPLADRHLMQRSPRCQLYRISDGQLALFVKLTDACHGDQLRAEAFGLGELSRFGPLQTPEVVCVGTTKGFGFLVMEYLPFSSPSRLGWQRLGEGLAALHQRQDQAMYGFDDDNFIGDSPQPNPWHKHWYRFFGEQRLAYQLELLAEKGLALEASSGLLDIAGRLLKHHQPGPSLLHGDLWRGNIGFVDDHPVVFDPACYYGDREADIAMTELFGRFDPDFYAAYDDDLPLPDDYEARRELYNLYHLLNHANLFGPHYLEQAQQSAARLLDLYGHQ</sequence>
<organism evidence="3 4">
    <name type="scientific">Gallaecimonas xiamenensis 3-C-1</name>
    <dbReference type="NCBI Taxonomy" id="745411"/>
    <lineage>
        <taxon>Bacteria</taxon>
        <taxon>Pseudomonadati</taxon>
        <taxon>Pseudomonadota</taxon>
        <taxon>Gammaproteobacteria</taxon>
        <taxon>Enterobacterales</taxon>
        <taxon>Gallaecimonadaceae</taxon>
        <taxon>Gallaecimonas</taxon>
    </lineage>
</organism>
<dbReference type="SUPFAM" id="SSF56112">
    <property type="entry name" value="Protein kinase-like (PK-like)"/>
    <property type="match status" value="1"/>
</dbReference>
<dbReference type="Gene3D" id="3.30.200.20">
    <property type="entry name" value="Phosphorylase Kinase, domain 1"/>
    <property type="match status" value="1"/>
</dbReference>
<reference evidence="3 4" key="1">
    <citation type="journal article" date="2012" name="J. Bacteriol.">
        <title>Genome Sequence of Gallaecimonas xiamenensis Type Strain 3-C-1.</title>
        <authorList>
            <person name="Lai Q."/>
            <person name="Wang L."/>
            <person name="Wang W."/>
            <person name="Shao Z."/>
        </authorList>
    </citation>
    <scope>NUCLEOTIDE SEQUENCE [LARGE SCALE GENOMIC DNA]</scope>
    <source>
        <strain evidence="3 4">3-C-1</strain>
    </source>
</reference>
<dbReference type="OrthoDB" id="5291879at2"/>
<dbReference type="Pfam" id="PF03881">
    <property type="entry name" value="Fructosamin_kin"/>
    <property type="match status" value="1"/>
</dbReference>
<gene>
    <name evidence="3" type="ORF">B3C1_03865</name>
</gene>
<dbReference type="GO" id="GO:0016301">
    <property type="term" value="F:kinase activity"/>
    <property type="evidence" value="ECO:0007669"/>
    <property type="project" value="UniProtKB-UniRule"/>
</dbReference>
<name>K2KHH0_9GAMM</name>
<dbReference type="eggNOG" id="COG3001">
    <property type="taxonomic scope" value="Bacteria"/>
</dbReference>